<name>A0A6B0VSC8_9EURY</name>
<organism evidence="2 3">
    <name type="scientific">Natronorubrum halalkaliphilum</name>
    <dbReference type="NCBI Taxonomy" id="2691917"/>
    <lineage>
        <taxon>Archaea</taxon>
        <taxon>Methanobacteriati</taxon>
        <taxon>Methanobacteriota</taxon>
        <taxon>Stenosarchaea group</taxon>
        <taxon>Halobacteria</taxon>
        <taxon>Halobacteriales</taxon>
        <taxon>Natrialbaceae</taxon>
        <taxon>Natronorubrum</taxon>
    </lineage>
</organism>
<evidence type="ECO:0000256" key="1">
    <source>
        <dbReference type="SAM" id="Phobius"/>
    </source>
</evidence>
<evidence type="ECO:0000313" key="2">
    <source>
        <dbReference type="EMBL" id="MXV63682.1"/>
    </source>
</evidence>
<dbReference type="Proteomes" id="UP000434101">
    <property type="component" value="Unassembled WGS sequence"/>
</dbReference>
<proteinExistence type="predicted"/>
<keyword evidence="1" id="KW-0472">Membrane</keyword>
<accession>A0A6B0VSC8</accession>
<keyword evidence="3" id="KW-1185">Reference proteome</keyword>
<reference evidence="2 3" key="1">
    <citation type="submission" date="2020-01" db="EMBL/GenBank/DDBJ databases">
        <title>Natronorubrum sp. JWXQ-INN 674 isolated from Inner Mongolia Autonomous Region of China.</title>
        <authorList>
            <person name="Xue Q."/>
        </authorList>
    </citation>
    <scope>NUCLEOTIDE SEQUENCE [LARGE SCALE GENOMIC DNA]</scope>
    <source>
        <strain evidence="2 3">JWXQ-INN-674</strain>
    </source>
</reference>
<keyword evidence="1" id="KW-1133">Transmembrane helix</keyword>
<feature type="transmembrane region" description="Helical" evidence="1">
    <location>
        <begin position="7"/>
        <end position="26"/>
    </location>
</feature>
<dbReference type="OrthoDB" id="205602at2157"/>
<protein>
    <submittedName>
        <fullName evidence="2">Uncharacterized protein</fullName>
    </submittedName>
</protein>
<evidence type="ECO:0000313" key="3">
    <source>
        <dbReference type="Proteomes" id="UP000434101"/>
    </source>
</evidence>
<feature type="transmembrane region" description="Helical" evidence="1">
    <location>
        <begin position="65"/>
        <end position="83"/>
    </location>
</feature>
<sequence>MDDTVDVQGTAIGIGTVVALVFFAYNRYINETLLGIDAATLATGAFAATFAAVALLHGGYGRQDLAVANAIAAAGLLFVTLAATGPQMLGGLALLVVGGSYVTLATVRARGEQREVAG</sequence>
<gene>
    <name evidence="2" type="ORF">GS429_16770</name>
</gene>
<feature type="transmembrane region" description="Helical" evidence="1">
    <location>
        <begin position="89"/>
        <end position="107"/>
    </location>
</feature>
<dbReference type="EMBL" id="WUYX01000053">
    <property type="protein sequence ID" value="MXV63682.1"/>
    <property type="molecule type" value="Genomic_DNA"/>
</dbReference>
<keyword evidence="1" id="KW-0812">Transmembrane</keyword>
<feature type="transmembrane region" description="Helical" evidence="1">
    <location>
        <begin position="38"/>
        <end position="58"/>
    </location>
</feature>
<comment type="caution">
    <text evidence="2">The sequence shown here is derived from an EMBL/GenBank/DDBJ whole genome shotgun (WGS) entry which is preliminary data.</text>
</comment>
<dbReference type="RefSeq" id="WP_160066484.1">
    <property type="nucleotide sequence ID" value="NZ_WUYX01000053.1"/>
</dbReference>
<dbReference type="AlphaFoldDB" id="A0A6B0VSC8"/>